<evidence type="ECO:0000256" key="5">
    <source>
        <dbReference type="ARBA" id="ARBA00023136"/>
    </source>
</evidence>
<evidence type="ECO:0000259" key="8">
    <source>
        <dbReference type="PROSITE" id="PS50850"/>
    </source>
</evidence>
<dbReference type="SUPFAM" id="SSF103473">
    <property type="entry name" value="MFS general substrate transporter"/>
    <property type="match status" value="1"/>
</dbReference>
<feature type="transmembrane region" description="Helical" evidence="7">
    <location>
        <begin position="301"/>
        <end position="318"/>
    </location>
</feature>
<comment type="subcellular location">
    <subcellularLocation>
        <location evidence="1">Membrane</location>
        <topology evidence="1">Multi-pass membrane protein</topology>
    </subcellularLocation>
</comment>
<dbReference type="InterPro" id="IPR011701">
    <property type="entry name" value="MFS"/>
</dbReference>
<name>A0A6J6IGE7_9ZZZZ</name>
<feature type="transmembrane region" description="Helical" evidence="7">
    <location>
        <begin position="269"/>
        <end position="289"/>
    </location>
</feature>
<dbReference type="GO" id="GO:0016020">
    <property type="term" value="C:membrane"/>
    <property type="evidence" value="ECO:0007669"/>
    <property type="project" value="UniProtKB-SubCell"/>
</dbReference>
<feature type="transmembrane region" description="Helical" evidence="7">
    <location>
        <begin position="397"/>
        <end position="415"/>
    </location>
</feature>
<feature type="transmembrane region" description="Helical" evidence="7">
    <location>
        <begin position="330"/>
        <end position="349"/>
    </location>
</feature>
<feature type="transmembrane region" description="Helical" evidence="7">
    <location>
        <begin position="45"/>
        <end position="64"/>
    </location>
</feature>
<dbReference type="Gene3D" id="1.20.1250.20">
    <property type="entry name" value="MFS general substrate transporter like domains"/>
    <property type="match status" value="2"/>
</dbReference>
<feature type="domain" description="Major facilitator superfamily (MFS) profile" evidence="8">
    <location>
        <begin position="1"/>
        <end position="458"/>
    </location>
</feature>
<sequence length="493" mass="51120">MDLQHSTRIRGATAFLAIAAGLITFSSLEFMLVEIQSDFSMSADSTIVVSQVASGACLIAVFLAGALADRLGDRRVLVWASGAFCVGAAIVGLSPYLVTLMLGLSVAGIGTIVMAIVGLSILNKTFPAKEQRARAFGMFAVIAPAVSIVIPLLSSAIIPVASWRTVTIVWILVGLVTMMLARRTLQTTVVSSLRPELVTPALAGVALAGLALTFSFFSLTPRTATQVHRGLLSALAGVLALAVLVVVMRRLPRPTLDLRSMRARGSLPVLAAILVVNGVNLFFFTYLLLQYRYHQTLFETALILIIPQVTAGIGAILGGRLSARWGSWRVAAVALAGAAIASLGAFVVVADSSAWVPIAVLSIAAFPIAAAVGPMTQSFMDLAPGDGAGSASSVRNASVNLGIAVVGLLSGTLVFDELDADTARNLEAYAQQADAFHLAGMLCSFAYVVAAVLVVLHARRRLSVSGIAPAACAVPRPSSTPPPLPSPSRATPG</sequence>
<dbReference type="Pfam" id="PF07690">
    <property type="entry name" value="MFS_1"/>
    <property type="match status" value="1"/>
</dbReference>
<evidence type="ECO:0000256" key="2">
    <source>
        <dbReference type="ARBA" id="ARBA00022448"/>
    </source>
</evidence>
<evidence type="ECO:0000256" key="6">
    <source>
        <dbReference type="SAM" id="MobiDB-lite"/>
    </source>
</evidence>
<keyword evidence="3 7" id="KW-0812">Transmembrane</keyword>
<protein>
    <submittedName>
        <fullName evidence="9">Unannotated protein</fullName>
    </submittedName>
</protein>
<feature type="transmembrane region" description="Helical" evidence="7">
    <location>
        <begin position="355"/>
        <end position="376"/>
    </location>
</feature>
<accession>A0A6J6IGE7</accession>
<evidence type="ECO:0000256" key="4">
    <source>
        <dbReference type="ARBA" id="ARBA00022989"/>
    </source>
</evidence>
<dbReference type="PANTHER" id="PTHR42718">
    <property type="entry name" value="MAJOR FACILITATOR SUPERFAMILY MULTIDRUG TRANSPORTER MFSC"/>
    <property type="match status" value="1"/>
</dbReference>
<gene>
    <name evidence="9" type="ORF">UFOPK1835_01909</name>
</gene>
<dbReference type="PANTHER" id="PTHR42718:SF9">
    <property type="entry name" value="MAJOR FACILITATOR SUPERFAMILY MULTIDRUG TRANSPORTER MFSC"/>
    <property type="match status" value="1"/>
</dbReference>
<evidence type="ECO:0000256" key="7">
    <source>
        <dbReference type="SAM" id="Phobius"/>
    </source>
</evidence>
<feature type="transmembrane region" description="Helical" evidence="7">
    <location>
        <begin position="76"/>
        <end position="98"/>
    </location>
</feature>
<keyword evidence="5 7" id="KW-0472">Membrane</keyword>
<feature type="transmembrane region" description="Helical" evidence="7">
    <location>
        <begin position="135"/>
        <end position="161"/>
    </location>
</feature>
<feature type="transmembrane region" description="Helical" evidence="7">
    <location>
        <begin position="197"/>
        <end position="219"/>
    </location>
</feature>
<dbReference type="PROSITE" id="PS50850">
    <property type="entry name" value="MFS"/>
    <property type="match status" value="1"/>
</dbReference>
<dbReference type="AlphaFoldDB" id="A0A6J6IGE7"/>
<feature type="transmembrane region" description="Helical" evidence="7">
    <location>
        <begin position="435"/>
        <end position="456"/>
    </location>
</feature>
<proteinExistence type="predicted"/>
<feature type="transmembrane region" description="Helical" evidence="7">
    <location>
        <begin position="167"/>
        <end position="185"/>
    </location>
</feature>
<evidence type="ECO:0000256" key="3">
    <source>
        <dbReference type="ARBA" id="ARBA00022692"/>
    </source>
</evidence>
<keyword evidence="2" id="KW-0813">Transport</keyword>
<dbReference type="InterPro" id="IPR036259">
    <property type="entry name" value="MFS_trans_sf"/>
</dbReference>
<feature type="transmembrane region" description="Helical" evidence="7">
    <location>
        <begin position="231"/>
        <end position="248"/>
    </location>
</feature>
<organism evidence="9">
    <name type="scientific">freshwater metagenome</name>
    <dbReference type="NCBI Taxonomy" id="449393"/>
    <lineage>
        <taxon>unclassified sequences</taxon>
        <taxon>metagenomes</taxon>
        <taxon>ecological metagenomes</taxon>
    </lineage>
</organism>
<reference evidence="9" key="1">
    <citation type="submission" date="2020-05" db="EMBL/GenBank/DDBJ databases">
        <authorList>
            <person name="Chiriac C."/>
            <person name="Salcher M."/>
            <person name="Ghai R."/>
            <person name="Kavagutti S V."/>
        </authorList>
    </citation>
    <scope>NUCLEOTIDE SEQUENCE</scope>
</reference>
<feature type="transmembrane region" description="Helical" evidence="7">
    <location>
        <begin position="12"/>
        <end position="33"/>
    </location>
</feature>
<evidence type="ECO:0000313" key="9">
    <source>
        <dbReference type="EMBL" id="CAB4622628.1"/>
    </source>
</evidence>
<feature type="region of interest" description="Disordered" evidence="6">
    <location>
        <begin position="474"/>
        <end position="493"/>
    </location>
</feature>
<dbReference type="GO" id="GO:0022857">
    <property type="term" value="F:transmembrane transporter activity"/>
    <property type="evidence" value="ECO:0007669"/>
    <property type="project" value="InterPro"/>
</dbReference>
<feature type="transmembrane region" description="Helical" evidence="7">
    <location>
        <begin position="104"/>
        <end position="123"/>
    </location>
</feature>
<dbReference type="EMBL" id="CAEZUP010000115">
    <property type="protein sequence ID" value="CAB4622628.1"/>
    <property type="molecule type" value="Genomic_DNA"/>
</dbReference>
<dbReference type="InterPro" id="IPR020846">
    <property type="entry name" value="MFS_dom"/>
</dbReference>
<keyword evidence="4 7" id="KW-1133">Transmembrane helix</keyword>
<evidence type="ECO:0000256" key="1">
    <source>
        <dbReference type="ARBA" id="ARBA00004141"/>
    </source>
</evidence>